<feature type="transmembrane region" description="Helical" evidence="1">
    <location>
        <begin position="44"/>
        <end position="63"/>
    </location>
</feature>
<keyword evidence="1" id="KW-0472">Membrane</keyword>
<name>A0A811KUY5_9BILA</name>
<feature type="transmembrane region" description="Helical" evidence="1">
    <location>
        <begin position="17"/>
        <end position="38"/>
    </location>
</feature>
<reference evidence="2" key="1">
    <citation type="submission" date="2020-09" db="EMBL/GenBank/DDBJ databases">
        <authorList>
            <person name="Kikuchi T."/>
        </authorList>
    </citation>
    <scope>NUCLEOTIDE SEQUENCE</scope>
    <source>
        <strain evidence="2">SH1</strain>
    </source>
</reference>
<proteinExistence type="predicted"/>
<evidence type="ECO:0000313" key="2">
    <source>
        <dbReference type="EMBL" id="CAD5220448.1"/>
    </source>
</evidence>
<keyword evidence="1" id="KW-0812">Transmembrane</keyword>
<gene>
    <name evidence="2" type="ORF">BOKJ2_LOCUS8949</name>
</gene>
<evidence type="ECO:0000313" key="3">
    <source>
        <dbReference type="Proteomes" id="UP000614601"/>
    </source>
</evidence>
<keyword evidence="1" id="KW-1133">Transmembrane helix</keyword>
<dbReference type="AlphaFoldDB" id="A0A811KUY5"/>
<protein>
    <submittedName>
        <fullName evidence="2">Uncharacterized protein</fullName>
    </submittedName>
</protein>
<comment type="caution">
    <text evidence="2">The sequence shown here is derived from an EMBL/GenBank/DDBJ whole genome shotgun (WGS) entry which is preliminary data.</text>
</comment>
<sequence length="218" mass="25445">MAIILPLRLKYPEFKTLALVSTVLGTWGLSALQTVFTFNHIGKTYRMVGLCYGSASVISMFVFQHLQNVNRNAYNGHVGHVRFKTKMSIRVRGIRILSKLNKIVAFRVVVSTIALYFSVIFFPSRCRLDISVIINQVHDTTFELIEGLLPIYIWKTEDIQTRLFLRKKTQIATIHNVWGQTLNINKKHGHQYFEQLQKQWDNVLTDSYRVRETYTKYK</sequence>
<feature type="transmembrane region" description="Helical" evidence="1">
    <location>
        <begin position="104"/>
        <end position="122"/>
    </location>
</feature>
<keyword evidence="3" id="KW-1185">Reference proteome</keyword>
<dbReference type="Proteomes" id="UP000783686">
    <property type="component" value="Unassembled WGS sequence"/>
</dbReference>
<organism evidence="2 3">
    <name type="scientific">Bursaphelenchus okinawaensis</name>
    <dbReference type="NCBI Taxonomy" id="465554"/>
    <lineage>
        <taxon>Eukaryota</taxon>
        <taxon>Metazoa</taxon>
        <taxon>Ecdysozoa</taxon>
        <taxon>Nematoda</taxon>
        <taxon>Chromadorea</taxon>
        <taxon>Rhabditida</taxon>
        <taxon>Tylenchina</taxon>
        <taxon>Tylenchomorpha</taxon>
        <taxon>Aphelenchoidea</taxon>
        <taxon>Aphelenchoididae</taxon>
        <taxon>Bursaphelenchus</taxon>
    </lineage>
</organism>
<evidence type="ECO:0000256" key="1">
    <source>
        <dbReference type="SAM" id="Phobius"/>
    </source>
</evidence>
<dbReference type="Proteomes" id="UP000614601">
    <property type="component" value="Unassembled WGS sequence"/>
</dbReference>
<accession>A0A811KUY5</accession>
<dbReference type="EMBL" id="CAJFDH010000004">
    <property type="protein sequence ID" value="CAD5220448.1"/>
    <property type="molecule type" value="Genomic_DNA"/>
</dbReference>
<dbReference type="EMBL" id="CAJFCW020000004">
    <property type="protein sequence ID" value="CAG9113707.1"/>
    <property type="molecule type" value="Genomic_DNA"/>
</dbReference>